<evidence type="ECO:0000259" key="2">
    <source>
        <dbReference type="Pfam" id="PF11557"/>
    </source>
</evidence>
<dbReference type="OrthoDB" id="6080400at2"/>
<feature type="domain" description="Solitary outer membrane autotransporter-like beta-barrel" evidence="2">
    <location>
        <begin position="10"/>
        <end position="325"/>
    </location>
</feature>
<dbReference type="EMBL" id="FNDD01000006">
    <property type="protein sequence ID" value="SDG99624.1"/>
    <property type="molecule type" value="Genomic_DNA"/>
</dbReference>
<evidence type="ECO:0000313" key="3">
    <source>
        <dbReference type="EMBL" id="SDG99624.1"/>
    </source>
</evidence>
<sequence>MRTYLCMQCSWLLLCPVICAAQSYDSVEKYLERAFSVGVVLSDSEVVSFGLHDFDPNELFNLHNDNIGSEDALELRQQLAVTSLPYTFRFDTFDPKLTQLVTTRFSIISSDNSVKVEKHPGRDSQQELILGGMLGYGLDYQYDPHWSFTPTLGVHFQYYHNEHQYLSEYSQQQIKPQLEGVLFNTDAYAVTFEPAISVKYKQELSWGIWRFSSAAHYFYGFGGGAANDGKVGNPEGWYLSNGIELLRPLSNWSDSVQSLYATLRRVDIGGDPSHPIGANYYYETSFGWLITPPISLPWIENLGLGISINYGSAIKGGSVVLFFNQG</sequence>
<proteinExistence type="predicted"/>
<evidence type="ECO:0000313" key="4">
    <source>
        <dbReference type="Proteomes" id="UP000198854"/>
    </source>
</evidence>
<dbReference type="STRING" id="861298.SAMN04488136_10635"/>
<keyword evidence="4" id="KW-1185">Reference proteome</keyword>
<accession>A0A1G7YT79</accession>
<reference evidence="3 4" key="1">
    <citation type="submission" date="2016-10" db="EMBL/GenBank/DDBJ databases">
        <authorList>
            <person name="de Groot N.N."/>
        </authorList>
    </citation>
    <scope>NUCLEOTIDE SEQUENCE [LARGE SCALE GENOMIC DNA]</scope>
    <source>
        <strain evidence="3 4">CGMCC 1.10228</strain>
    </source>
</reference>
<feature type="chain" id="PRO_5011626542" evidence="1">
    <location>
        <begin position="21"/>
        <end position="326"/>
    </location>
</feature>
<dbReference type="InterPro" id="IPR021621">
    <property type="entry name" value="Omp_AT"/>
</dbReference>
<keyword evidence="1" id="KW-0732">Signal</keyword>
<name>A0A1G7YT79_9VIBR</name>
<dbReference type="Pfam" id="PF11557">
    <property type="entry name" value="Omp_AT"/>
    <property type="match status" value="1"/>
</dbReference>
<organism evidence="3 4">
    <name type="scientific">Vibrio xiamenensis</name>
    <dbReference type="NCBI Taxonomy" id="861298"/>
    <lineage>
        <taxon>Bacteria</taxon>
        <taxon>Pseudomonadati</taxon>
        <taxon>Pseudomonadota</taxon>
        <taxon>Gammaproteobacteria</taxon>
        <taxon>Vibrionales</taxon>
        <taxon>Vibrionaceae</taxon>
        <taxon>Vibrio</taxon>
    </lineage>
</organism>
<dbReference type="Proteomes" id="UP000198854">
    <property type="component" value="Unassembled WGS sequence"/>
</dbReference>
<feature type="signal peptide" evidence="1">
    <location>
        <begin position="1"/>
        <end position="20"/>
    </location>
</feature>
<dbReference type="AlphaFoldDB" id="A0A1G7YT79"/>
<dbReference type="RefSeq" id="WP_093271307.1">
    <property type="nucleotide sequence ID" value="NZ_FNDD01000006.1"/>
</dbReference>
<protein>
    <submittedName>
        <fullName evidence="3">Solitary outer membrane autotransporter beta-barrel domain-containing protein</fullName>
    </submittedName>
</protein>
<gene>
    <name evidence="3" type="ORF">SAMN04488136_10635</name>
</gene>
<evidence type="ECO:0000256" key="1">
    <source>
        <dbReference type="SAM" id="SignalP"/>
    </source>
</evidence>